<name>A0ABM8S916_9BACT</name>
<evidence type="ECO:0000313" key="2">
    <source>
        <dbReference type="Proteomes" id="UP000675880"/>
    </source>
</evidence>
<comment type="caution">
    <text evidence="1">The sequence shown here is derived from an EMBL/GenBank/DDBJ whole genome shotgun (WGS) entry which is preliminary data.</text>
</comment>
<protein>
    <submittedName>
        <fullName evidence="1">Uncharacterized protein</fullName>
    </submittedName>
</protein>
<keyword evidence="2" id="KW-1185">Reference proteome</keyword>
<sequence length="61" mass="6782">MPCLHRRLRVPGTEEASQGRFFSSSCNVDWDLPILDLVNLELAGNPFCKLLPLGEGRLTTP</sequence>
<proteinExistence type="predicted"/>
<organism evidence="1 2">
    <name type="scientific">Nitrospira defluvii</name>
    <dbReference type="NCBI Taxonomy" id="330214"/>
    <lineage>
        <taxon>Bacteria</taxon>
        <taxon>Pseudomonadati</taxon>
        <taxon>Nitrospirota</taxon>
        <taxon>Nitrospiria</taxon>
        <taxon>Nitrospirales</taxon>
        <taxon>Nitrospiraceae</taxon>
        <taxon>Nitrospira</taxon>
    </lineage>
</organism>
<evidence type="ECO:0000313" key="1">
    <source>
        <dbReference type="EMBL" id="CAE6795270.1"/>
    </source>
</evidence>
<reference evidence="1 2" key="1">
    <citation type="submission" date="2021-02" db="EMBL/GenBank/DDBJ databases">
        <authorList>
            <person name="Han P."/>
        </authorList>
    </citation>
    <scope>NUCLEOTIDE SEQUENCE [LARGE SCALE GENOMIC DNA]</scope>
    <source>
        <strain evidence="1">Candidatus Nitrospira sp. ZN2</strain>
    </source>
</reference>
<gene>
    <name evidence="1" type="ORF">NSPZN2_70060</name>
</gene>
<dbReference type="Proteomes" id="UP000675880">
    <property type="component" value="Unassembled WGS sequence"/>
</dbReference>
<dbReference type="EMBL" id="CAJNBJ010000020">
    <property type="protein sequence ID" value="CAE6795270.1"/>
    <property type="molecule type" value="Genomic_DNA"/>
</dbReference>
<accession>A0ABM8S916</accession>